<dbReference type="PANTHER" id="PTHR42928:SF5">
    <property type="entry name" value="BLR1237 PROTEIN"/>
    <property type="match status" value="1"/>
</dbReference>
<feature type="signal peptide" evidence="2">
    <location>
        <begin position="1"/>
        <end position="25"/>
    </location>
</feature>
<protein>
    <submittedName>
        <fullName evidence="3">Tripartite-type tricarboxylate transporter receptor subunit TctC</fullName>
    </submittedName>
</protein>
<dbReference type="EMBL" id="JAUSRV010000008">
    <property type="protein sequence ID" value="MDP9972169.1"/>
    <property type="molecule type" value="Genomic_DNA"/>
</dbReference>
<feature type="chain" id="PRO_5043600122" evidence="2">
    <location>
        <begin position="26"/>
        <end position="327"/>
    </location>
</feature>
<dbReference type="Gene3D" id="3.40.190.10">
    <property type="entry name" value="Periplasmic binding protein-like II"/>
    <property type="match status" value="1"/>
</dbReference>
<keyword evidence="2" id="KW-0732">Signal</keyword>
<reference evidence="3" key="1">
    <citation type="submission" date="2023-07" db="EMBL/GenBank/DDBJ databases">
        <title>Sorghum-associated microbial communities from plants grown in Nebraska, USA.</title>
        <authorList>
            <person name="Schachtman D."/>
        </authorList>
    </citation>
    <scope>NUCLEOTIDE SEQUENCE</scope>
    <source>
        <strain evidence="3">DS3315</strain>
    </source>
</reference>
<organism evidence="3 4">
    <name type="scientific">Variovorax paradoxus</name>
    <dbReference type="NCBI Taxonomy" id="34073"/>
    <lineage>
        <taxon>Bacteria</taxon>
        <taxon>Pseudomonadati</taxon>
        <taxon>Pseudomonadota</taxon>
        <taxon>Betaproteobacteria</taxon>
        <taxon>Burkholderiales</taxon>
        <taxon>Comamonadaceae</taxon>
        <taxon>Variovorax</taxon>
    </lineage>
</organism>
<dbReference type="RefSeq" id="WP_307594755.1">
    <property type="nucleotide sequence ID" value="NZ_JAUSRV010000008.1"/>
</dbReference>
<proteinExistence type="inferred from homology"/>
<evidence type="ECO:0000313" key="4">
    <source>
        <dbReference type="Proteomes" id="UP001224845"/>
    </source>
</evidence>
<dbReference type="InterPro" id="IPR042100">
    <property type="entry name" value="Bug_dom1"/>
</dbReference>
<gene>
    <name evidence="3" type="ORF">J2W39_003411</name>
</gene>
<dbReference type="InterPro" id="IPR005064">
    <property type="entry name" value="BUG"/>
</dbReference>
<dbReference type="Gene3D" id="3.40.190.150">
    <property type="entry name" value="Bordetella uptake gene, domain 1"/>
    <property type="match status" value="1"/>
</dbReference>
<dbReference type="Pfam" id="PF03401">
    <property type="entry name" value="TctC"/>
    <property type="match status" value="1"/>
</dbReference>
<dbReference type="SUPFAM" id="SSF53850">
    <property type="entry name" value="Periplasmic binding protein-like II"/>
    <property type="match status" value="1"/>
</dbReference>
<evidence type="ECO:0000256" key="2">
    <source>
        <dbReference type="SAM" id="SignalP"/>
    </source>
</evidence>
<comment type="caution">
    <text evidence="3">The sequence shown here is derived from an EMBL/GenBank/DDBJ whole genome shotgun (WGS) entry which is preliminary data.</text>
</comment>
<dbReference type="CDD" id="cd07012">
    <property type="entry name" value="PBP2_Bug_TTT"/>
    <property type="match status" value="1"/>
</dbReference>
<evidence type="ECO:0000313" key="3">
    <source>
        <dbReference type="EMBL" id="MDP9972169.1"/>
    </source>
</evidence>
<accession>A0AAW8EIU1</accession>
<dbReference type="PANTHER" id="PTHR42928">
    <property type="entry name" value="TRICARBOXYLATE-BINDING PROTEIN"/>
    <property type="match status" value="1"/>
</dbReference>
<comment type="similarity">
    <text evidence="1">Belongs to the UPF0065 (bug) family.</text>
</comment>
<name>A0AAW8EIU1_VARPD</name>
<sequence length="327" mass="34223">MIDSKNPWGLAALAAAALLAGAPVAAQEAYPSKPITMIVPFPPGGVADIAARPVAEAMGRYLKQPIVIENKAGAGGGVGMSQVAKAKPDGYTVLMALASIVVLPEADTILQRKPMFELKQLKPVARFTADPVVLVVQADSPWKDFKQFTAALRQKPGGYTFGSSGNYGTMHVPLEQLKAATNTSMLHIPYTGAGPAVVALLGGQVDAVATGPSTVAGQIQAGKLRALAQWGDGRTPTLPDVPSLKELGVPVTYSQWTGVFVPASTPDAVINKLREAAKFAASDSRAVQSLQSAGTYVQYLDAPEFEKFVAKDAESMAKVVQRIGKVE</sequence>
<dbReference type="PIRSF" id="PIRSF017082">
    <property type="entry name" value="YflP"/>
    <property type="match status" value="1"/>
</dbReference>
<dbReference type="AlphaFoldDB" id="A0AAW8EIU1"/>
<evidence type="ECO:0000256" key="1">
    <source>
        <dbReference type="ARBA" id="ARBA00006987"/>
    </source>
</evidence>
<dbReference type="Proteomes" id="UP001224845">
    <property type="component" value="Unassembled WGS sequence"/>
</dbReference>
<keyword evidence="3" id="KW-0675">Receptor</keyword>